<evidence type="ECO:0000313" key="2">
    <source>
        <dbReference type="EMBL" id="RUS57651.1"/>
    </source>
</evidence>
<keyword evidence="3" id="KW-1185">Reference proteome</keyword>
<dbReference type="Proteomes" id="UP000288623">
    <property type="component" value="Unassembled WGS sequence"/>
</dbReference>
<dbReference type="RefSeq" id="WP_126989755.1">
    <property type="nucleotide sequence ID" value="NZ_JTFC01000015.1"/>
</dbReference>
<reference evidence="2 3" key="1">
    <citation type="submission" date="2014-11" db="EMBL/GenBank/DDBJ databases">
        <title>Genome sequence and analysis of novel Kurthia sp.</title>
        <authorList>
            <person name="Lawson J.N."/>
            <person name="Gonzalez J.E."/>
            <person name="Rinauldi L."/>
            <person name="Xuan Z."/>
            <person name="Firman A."/>
            <person name="Shaddox L."/>
            <person name="Trudeau A."/>
            <person name="Shah S."/>
            <person name="Reiman D."/>
        </authorList>
    </citation>
    <scope>NUCLEOTIDE SEQUENCE [LARGE SCALE GENOMIC DNA]</scope>
    <source>
        <strain evidence="2 3">3B1D</strain>
    </source>
</reference>
<proteinExistence type="predicted"/>
<feature type="region of interest" description="Disordered" evidence="1">
    <location>
        <begin position="1"/>
        <end position="33"/>
    </location>
</feature>
<dbReference type="EMBL" id="JTFC01000015">
    <property type="protein sequence ID" value="RUS57651.1"/>
    <property type="molecule type" value="Genomic_DNA"/>
</dbReference>
<name>A0A433RWJ7_9BACL</name>
<dbReference type="OrthoDB" id="2454266at2"/>
<comment type="caution">
    <text evidence="2">The sequence shown here is derived from an EMBL/GenBank/DDBJ whole genome shotgun (WGS) entry which is preliminary data.</text>
</comment>
<organism evidence="2 3">
    <name type="scientific">Candidatus Kurthia intestinigallinarum</name>
    <dbReference type="NCBI Taxonomy" id="1562256"/>
    <lineage>
        <taxon>Bacteria</taxon>
        <taxon>Bacillati</taxon>
        <taxon>Bacillota</taxon>
        <taxon>Bacilli</taxon>
        <taxon>Bacillales</taxon>
        <taxon>Caryophanaceae</taxon>
        <taxon>Kurthia</taxon>
    </lineage>
</organism>
<gene>
    <name evidence="2" type="ORF">QI30_04450</name>
</gene>
<dbReference type="AlphaFoldDB" id="A0A433RWJ7"/>
<accession>A0A433RWJ7</accession>
<evidence type="ECO:0000256" key="1">
    <source>
        <dbReference type="SAM" id="MobiDB-lite"/>
    </source>
</evidence>
<sequence>MGRKNLLENDALNSKFSAEGENPHQAAFSEPKARGLALMKDEIHVEPKKKEKVERKTTLMSAKAHQFFKINAAQHDMKLLEVIDFAVDKLLEMDEQQFQKELEAYKNNLN</sequence>
<evidence type="ECO:0000313" key="3">
    <source>
        <dbReference type="Proteomes" id="UP000288623"/>
    </source>
</evidence>
<protein>
    <submittedName>
        <fullName evidence="2">Uncharacterized protein</fullName>
    </submittedName>
</protein>